<evidence type="ECO:0000256" key="5">
    <source>
        <dbReference type="ARBA" id="ARBA00022763"/>
    </source>
</evidence>
<feature type="compositionally biased region" description="Low complexity" evidence="12">
    <location>
        <begin position="126"/>
        <end position="144"/>
    </location>
</feature>
<dbReference type="STRING" id="1071378.G0W8Y6"/>
<dbReference type="GO" id="GO:0031536">
    <property type="term" value="P:positive regulation of exit from mitosis"/>
    <property type="evidence" value="ECO:0007669"/>
    <property type="project" value="EnsemblFungi"/>
</dbReference>
<dbReference type="OMA" id="NFLMSPN"/>
<feature type="compositionally biased region" description="Low complexity" evidence="12">
    <location>
        <begin position="255"/>
        <end position="266"/>
    </location>
</feature>
<feature type="compositionally biased region" description="Basic and acidic residues" evidence="12">
    <location>
        <begin position="280"/>
        <end position="289"/>
    </location>
</feature>
<evidence type="ECO:0000313" key="14">
    <source>
        <dbReference type="Proteomes" id="UP000000689"/>
    </source>
</evidence>
<evidence type="ECO:0000313" key="13">
    <source>
        <dbReference type="EMBL" id="CCD24247.1"/>
    </source>
</evidence>
<feature type="region of interest" description="Disordered" evidence="12">
    <location>
        <begin position="165"/>
        <end position="220"/>
    </location>
</feature>
<keyword evidence="8" id="KW-0233">DNA recombination</keyword>
<keyword evidence="9" id="KW-0234">DNA repair</keyword>
<feature type="compositionally biased region" description="Polar residues" evidence="12">
    <location>
        <begin position="11"/>
        <end position="22"/>
    </location>
</feature>
<keyword evidence="4" id="KW-0547">Nucleotide-binding</keyword>
<dbReference type="GO" id="GO:0098653">
    <property type="term" value="P:centromere clustering"/>
    <property type="evidence" value="ECO:0007669"/>
    <property type="project" value="EnsemblFungi"/>
</dbReference>
<feature type="compositionally biased region" description="Acidic residues" evidence="12">
    <location>
        <begin position="724"/>
        <end position="737"/>
    </location>
</feature>
<evidence type="ECO:0000256" key="3">
    <source>
        <dbReference type="ARBA" id="ARBA00022454"/>
    </source>
</evidence>
<feature type="region of interest" description="Disordered" evidence="12">
    <location>
        <begin position="67"/>
        <end position="152"/>
    </location>
</feature>
<evidence type="ECO:0000256" key="12">
    <source>
        <dbReference type="SAM" id="MobiDB-lite"/>
    </source>
</evidence>
<dbReference type="GO" id="GO:0030915">
    <property type="term" value="C:Smc5-Smc6 complex"/>
    <property type="evidence" value="ECO:0007669"/>
    <property type="project" value="TreeGrafter"/>
</dbReference>
<dbReference type="GO" id="GO:0005634">
    <property type="term" value="C:nucleus"/>
    <property type="evidence" value="ECO:0007669"/>
    <property type="project" value="UniProtKB-SubCell"/>
</dbReference>
<keyword evidence="6" id="KW-0067">ATP-binding</keyword>
<evidence type="ECO:0000256" key="4">
    <source>
        <dbReference type="ARBA" id="ARBA00022741"/>
    </source>
</evidence>
<dbReference type="GO" id="GO:0003684">
    <property type="term" value="F:damaged DNA binding"/>
    <property type="evidence" value="ECO:0007669"/>
    <property type="project" value="TreeGrafter"/>
</dbReference>
<dbReference type="EMBL" id="HE580269">
    <property type="protein sequence ID" value="CCD24247.1"/>
    <property type="molecule type" value="Genomic_DNA"/>
</dbReference>
<evidence type="ECO:0000256" key="7">
    <source>
        <dbReference type="ARBA" id="ARBA00023054"/>
    </source>
</evidence>
<dbReference type="PANTHER" id="PTHR19306:SF6">
    <property type="entry name" value="STRUCTURAL MAINTENANCE OF CHROMOSOMES PROTEIN 6"/>
    <property type="match status" value="1"/>
</dbReference>
<dbReference type="Pfam" id="PF12709">
    <property type="entry name" value="Fungal_TACC"/>
    <property type="match status" value="1"/>
</dbReference>
<evidence type="ECO:0000256" key="8">
    <source>
        <dbReference type="ARBA" id="ARBA00023172"/>
    </source>
</evidence>
<evidence type="ECO:0000256" key="11">
    <source>
        <dbReference type="SAM" id="Coils"/>
    </source>
</evidence>
<dbReference type="GO" id="GO:0005524">
    <property type="term" value="F:ATP binding"/>
    <property type="evidence" value="ECO:0007669"/>
    <property type="project" value="UniProtKB-KW"/>
</dbReference>
<feature type="compositionally biased region" description="Acidic residues" evidence="12">
    <location>
        <begin position="297"/>
        <end position="310"/>
    </location>
</feature>
<gene>
    <name evidence="13" type="primary">NDAI0C05880</name>
    <name evidence="13" type="ordered locus">NDAI_0C05880</name>
</gene>
<evidence type="ECO:0000256" key="1">
    <source>
        <dbReference type="ARBA" id="ARBA00004123"/>
    </source>
</evidence>
<organism evidence="13 14">
    <name type="scientific">Naumovozyma dairenensis (strain ATCC 10597 / BCRC 20456 / CBS 421 / NBRC 0211 / NRRL Y-12639)</name>
    <name type="common">Saccharomyces dairenensis</name>
    <dbReference type="NCBI Taxonomy" id="1071378"/>
    <lineage>
        <taxon>Eukaryota</taxon>
        <taxon>Fungi</taxon>
        <taxon>Dikarya</taxon>
        <taxon>Ascomycota</taxon>
        <taxon>Saccharomycotina</taxon>
        <taxon>Saccharomycetes</taxon>
        <taxon>Saccharomycetales</taxon>
        <taxon>Saccharomycetaceae</taxon>
        <taxon>Naumovozyma</taxon>
    </lineage>
</organism>
<dbReference type="GO" id="GO:0000724">
    <property type="term" value="P:double-strand break repair via homologous recombination"/>
    <property type="evidence" value="ECO:0007669"/>
    <property type="project" value="TreeGrafter"/>
</dbReference>
<reference evidence="13 14" key="1">
    <citation type="journal article" date="2011" name="Proc. Natl. Acad. Sci. U.S.A.">
        <title>Evolutionary erosion of yeast sex chromosomes by mating-type switching accidents.</title>
        <authorList>
            <person name="Gordon J.L."/>
            <person name="Armisen D."/>
            <person name="Proux-Wera E."/>
            <person name="Oheigeartaigh S.S."/>
            <person name="Byrne K.P."/>
            <person name="Wolfe K.H."/>
        </authorList>
    </citation>
    <scope>NUCLEOTIDE SEQUENCE [LARGE SCALE GENOMIC DNA]</scope>
    <source>
        <strain evidence="14">ATCC 10597 / BCRC 20456 / CBS 421 / NBRC 0211 / NRRL Y-12639</strain>
    </source>
</reference>
<feature type="coiled-coil region" evidence="11">
    <location>
        <begin position="359"/>
        <end position="599"/>
    </location>
</feature>
<dbReference type="OrthoDB" id="5367584at2759"/>
<dbReference type="AlphaFoldDB" id="G0W8Y6"/>
<dbReference type="GO" id="GO:0000776">
    <property type="term" value="C:kinetochore"/>
    <property type="evidence" value="ECO:0007669"/>
    <property type="project" value="EnsemblFungi"/>
</dbReference>
<evidence type="ECO:0000256" key="10">
    <source>
        <dbReference type="ARBA" id="ARBA00023242"/>
    </source>
</evidence>
<dbReference type="PANTHER" id="PTHR19306">
    <property type="entry name" value="STRUCTURAL MAINTENANCE OF CHROMOSOMES 5,6 SMC5, SMC6"/>
    <property type="match status" value="1"/>
</dbReference>
<dbReference type="KEGG" id="ndi:NDAI_0C05880"/>
<sequence length="846" mass="98247">MEFNMNDGEQLPTTPIRQVSDISQIAHGEKRSLEDNQLDGNSSELIVHLHGLPSRRKSIRLPELEEANAVSPSINKDNRSHENGNNSIVDVSEDMSLDFNRGTNDDKTSPTKSTLENLDINKLFASSNNASNNHNDNDQNTNGDKISESKLLNHSPIKLELSSPMKQMDQAENADENETANDNSHVRKKLKLDRESVPNLTQQLNNNEMEMGGTSPSPIEMIDMQISPIKSSLSPIQRTPPHRSNDEPQRDDENNNAADNNNTTNNHISSAHQLTPLYDIDNHREDGGTKEQGLGNDDVEDENEDEDLDNYEFKDLKKRNGTLANENYQINKRLNQTVSRLENIRYKYLEVKKDYSYVMEVFDEKTKDLKEQINQLSMERDDLSTRRENLKTKLKSCKDELLMLNQNQTILQNKYDTVVNECDIWKNNYQTLELESTKLKDELKLKDTELNSISSQLNEIDRHMSELGDENVRLKNENESLNSNLKIIEEKLHSKKSEVDQLNKTIEESLETQRINETSKNLKEEYETLLLEKEELEKKTNEQIEEHNRTIFELRNDITAKENEFKDLQDTKNEIQEQLETKTKELEELKIQYEDVNDDANIKGAEVSELCEDLKELKESKTYLEGTISKLETVVDEWKTKYETQTTELKKVTVELESLQLRNSDIEAEHLKELEHLHVNMSSLQEMLKDHSTTITELQEENENLKKMLKDSKTLFHENKEENGEGEGEAPENNDENNIDKREIESLKKEVEEWKEKYNTHEKDTNKRLKLLAEDLYIQYSSKHEQKVKLLKKGYENKYQGELSRLNLQNSGLIEELEQLNKQLTAERKEKQDLIKMLDDKSKLID</sequence>
<dbReference type="GeneID" id="11496419"/>
<dbReference type="GO" id="GO:0007097">
    <property type="term" value="P:nuclear migration"/>
    <property type="evidence" value="ECO:0007669"/>
    <property type="project" value="EnsemblFungi"/>
</dbReference>
<name>G0W8Y6_NAUDC</name>
<dbReference type="GO" id="GO:0071459">
    <property type="term" value="P:protein localization to chromosome, centromeric region"/>
    <property type="evidence" value="ECO:0007669"/>
    <property type="project" value="EnsemblFungi"/>
</dbReference>
<dbReference type="GO" id="GO:0003697">
    <property type="term" value="F:single-stranded DNA binding"/>
    <property type="evidence" value="ECO:0007669"/>
    <property type="project" value="TreeGrafter"/>
</dbReference>
<dbReference type="GO" id="GO:0051233">
    <property type="term" value="C:spindle midzone"/>
    <property type="evidence" value="ECO:0007669"/>
    <property type="project" value="EnsemblFungi"/>
</dbReference>
<dbReference type="HOGENOM" id="CLU_018393_0_0_1"/>
<feature type="compositionally biased region" description="Basic and acidic residues" evidence="12">
    <location>
        <begin position="243"/>
        <end position="253"/>
    </location>
</feature>
<accession>G0W8Y6</accession>
<evidence type="ECO:0000256" key="9">
    <source>
        <dbReference type="ARBA" id="ARBA00023204"/>
    </source>
</evidence>
<dbReference type="eggNOG" id="ENOG502QV33">
    <property type="taxonomic scope" value="Eukaryota"/>
</dbReference>
<protein>
    <submittedName>
        <fullName evidence="13">Uncharacterized protein</fullName>
    </submittedName>
</protein>
<keyword evidence="3" id="KW-0158">Chromosome</keyword>
<proteinExistence type="predicted"/>
<dbReference type="GO" id="GO:0007052">
    <property type="term" value="P:mitotic spindle organization"/>
    <property type="evidence" value="ECO:0007669"/>
    <property type="project" value="EnsemblFungi"/>
</dbReference>
<keyword evidence="14" id="KW-1185">Reference proteome</keyword>
<keyword evidence="10" id="KW-0539">Nucleus</keyword>
<feature type="region of interest" description="Disordered" evidence="12">
    <location>
        <begin position="1"/>
        <end position="22"/>
    </location>
</feature>
<comment type="subcellular location">
    <subcellularLocation>
        <location evidence="2">Chromosome</location>
    </subcellularLocation>
    <subcellularLocation>
        <location evidence="1">Nucleus</location>
    </subcellularLocation>
</comment>
<feature type="coiled-coil region" evidence="11">
    <location>
        <begin position="803"/>
        <end position="841"/>
    </location>
</feature>
<keyword evidence="5" id="KW-0227">DNA damage</keyword>
<feature type="region of interest" description="Disordered" evidence="12">
    <location>
        <begin position="232"/>
        <end position="310"/>
    </location>
</feature>
<dbReference type="GO" id="GO:0007059">
    <property type="term" value="P:chromosome segregation"/>
    <property type="evidence" value="ECO:0007669"/>
    <property type="project" value="EnsemblFungi"/>
</dbReference>
<evidence type="ECO:0000256" key="2">
    <source>
        <dbReference type="ARBA" id="ARBA00004286"/>
    </source>
</evidence>
<dbReference type="GO" id="GO:0035861">
    <property type="term" value="C:site of double-strand break"/>
    <property type="evidence" value="ECO:0007669"/>
    <property type="project" value="TreeGrafter"/>
</dbReference>
<dbReference type="RefSeq" id="XP_003669490.1">
    <property type="nucleotide sequence ID" value="XM_003669442.1"/>
</dbReference>
<dbReference type="GO" id="GO:0051321">
    <property type="term" value="P:meiotic cell cycle"/>
    <property type="evidence" value="ECO:0007669"/>
    <property type="project" value="EnsemblFungi"/>
</dbReference>
<feature type="compositionally biased region" description="Polar residues" evidence="12">
    <location>
        <begin position="198"/>
        <end position="208"/>
    </location>
</feature>
<dbReference type="Proteomes" id="UP000000689">
    <property type="component" value="Chromosome 3"/>
</dbReference>
<feature type="region of interest" description="Disordered" evidence="12">
    <location>
        <begin position="720"/>
        <end position="740"/>
    </location>
</feature>
<evidence type="ECO:0000256" key="6">
    <source>
        <dbReference type="ARBA" id="ARBA00022840"/>
    </source>
</evidence>
<dbReference type="InterPro" id="IPR024312">
    <property type="entry name" value="TACC_fungi"/>
</dbReference>
<keyword evidence="7 11" id="KW-0175">Coiled coil</keyword>